<dbReference type="GO" id="GO:0008278">
    <property type="term" value="C:cohesin complex"/>
    <property type="evidence" value="ECO:0007669"/>
    <property type="project" value="TreeGrafter"/>
</dbReference>
<dbReference type="InterPro" id="IPR016024">
    <property type="entry name" value="ARM-type_fold"/>
</dbReference>
<dbReference type="PROSITE" id="PS51425">
    <property type="entry name" value="SCD"/>
    <property type="match status" value="1"/>
</dbReference>
<dbReference type="Pfam" id="PF21581">
    <property type="entry name" value="SCD"/>
    <property type="match status" value="1"/>
</dbReference>
<dbReference type="Pfam" id="PF08514">
    <property type="entry name" value="STAG"/>
    <property type="match status" value="1"/>
</dbReference>
<dbReference type="GO" id="GO:0000785">
    <property type="term" value="C:chromatin"/>
    <property type="evidence" value="ECO:0007669"/>
    <property type="project" value="TreeGrafter"/>
</dbReference>
<protein>
    <recommendedName>
        <fullName evidence="3">SCD domain-containing protein</fullName>
    </recommendedName>
</protein>
<evidence type="ECO:0000256" key="2">
    <source>
        <dbReference type="SAM" id="MobiDB-lite"/>
    </source>
</evidence>
<feature type="region of interest" description="Disordered" evidence="2">
    <location>
        <begin position="1150"/>
        <end position="1190"/>
    </location>
</feature>
<dbReference type="SUPFAM" id="SSF48371">
    <property type="entry name" value="ARM repeat"/>
    <property type="match status" value="1"/>
</dbReference>
<sequence>MLCLRNLGYIYPTDDASAYSSADPTFATRDDDYMPTMDTSQGTEDSNDTSLATEDDSMTKRRGRGRGRGGGRGRGRAGRPSLNRLSVADTTLNRTVEDSNSLFESVRGGRSVLQSVVDEWIESYRQDREAAILELMQFFIRSSGCKGKITPQMRETLDNGQIIRALVEEFDEEGADYPLVMTGPQWKKFKSNFCEFIHTLVRQCQYSIIYDQFLMESIISLLIGLSDSQVRAFRHTATLAAMKLMTALVDVALTLSINLDNTQRQYEAERQKTPSNSKRPSERLDLLMSKRQELEENNDDIKTMLGYLFKSIFVHRYRDTLPEIRSICMTEIGIWMKRLPGMFLDDSYLKYVGWTLHDKVGDVRLKCLHSLLPLYESEEITRKMELFTNKFKDRIVAMTLDREFEVAVQAVRLIINVHKHHRDILTDKDCEHVYELVYATHRSVAQAAGEFLNERLFQVDEESTANLRSRRGKKRSQHSPLIRDLIQFYIESELHEHGAYLVDSLIESHPMMKDWECMTDLLLEEPGPEEEALDDRQEASLIEIMVCCVRQSATAETPIGRGPQKRQLSSKEAKQVQDDKNHISEHFVVTLPALMDKYKTDPEKMANLLTIPQYFELSYFTSQTEQLDTLLRLISQVVEIHSDKEVLESAVKTYEYLNEENFSYARNVWLSKSTAIDTLCNKYKESVDNFALNPNGDEEKLMVIMQLKKISIFYSCHDLTSSGLWDDMFERWIKTANSDPEEVPYNAVKYAVNACHMGLVWELCLLSQSRSQSDHIQTVKTRLFDFMTEMRSLLNHQSDELEEEAFNTICDLLIIFCNQLDNDSPVVANLIYKPDVNLIRKLETFIQQKVFIEEEEDESEDPNKTNSGLESLHKKRHFLSAFSKLIVYNIIPGRHAACVIKHYVKFYGQYGDIIKTTLAKAREINKVICAKTMASALVNVFMELRSEAAMNANAFTKQDENFQALKELAKRFALSFGLDNMKNRDAVAAIHREGIHFTFNTIENPENPLGPPPNLPFLEIISEFSNKLIKPDKKTVLTYLDRYVKNALPGIHNDVTVGNYSISRSEYVVLLKLNGHLSRGPSVMFRFFSPALLLPYTHMFELPFDALLMHAICVVVLGEGEADGDHQDWQPLMSYRASLIQHNEFDLPVNRAPGRQYKAKKRGREDEGEGEADGDHQDVESEHDGSEMNE</sequence>
<dbReference type="EMBL" id="OC855131">
    <property type="protein sequence ID" value="CAD7621298.1"/>
    <property type="molecule type" value="Genomic_DNA"/>
</dbReference>
<dbReference type="EMBL" id="CAJPIZ010000556">
    <property type="protein sequence ID" value="CAG2101728.1"/>
    <property type="molecule type" value="Genomic_DNA"/>
</dbReference>
<dbReference type="Pfam" id="PF24571">
    <property type="entry name" value="HEAT_SCC3-SA"/>
    <property type="match status" value="1"/>
</dbReference>
<evidence type="ECO:0000313" key="5">
    <source>
        <dbReference type="Proteomes" id="UP000759131"/>
    </source>
</evidence>
<dbReference type="AlphaFoldDB" id="A0A7R9KEA2"/>
<dbReference type="OrthoDB" id="498590at2759"/>
<dbReference type="PANTHER" id="PTHR11199">
    <property type="entry name" value="STROMAL ANTIGEN"/>
    <property type="match status" value="1"/>
</dbReference>
<gene>
    <name evidence="4" type="ORF">OSB1V03_LOCUS1770</name>
</gene>
<accession>A0A7R9KEA2</accession>
<evidence type="ECO:0000256" key="1">
    <source>
        <dbReference type="ARBA" id="ARBA00005486"/>
    </source>
</evidence>
<reference evidence="4" key="1">
    <citation type="submission" date="2020-11" db="EMBL/GenBank/DDBJ databases">
        <authorList>
            <person name="Tran Van P."/>
        </authorList>
    </citation>
    <scope>NUCLEOTIDE SEQUENCE</scope>
</reference>
<feature type="domain" description="SCD" evidence="3">
    <location>
        <begin position="313"/>
        <end position="398"/>
    </location>
</feature>
<feature type="compositionally biased region" description="Polar residues" evidence="2">
    <location>
        <begin position="37"/>
        <end position="52"/>
    </location>
</feature>
<dbReference type="PANTHER" id="PTHR11199:SF0">
    <property type="entry name" value="LD34181P-RELATED"/>
    <property type="match status" value="1"/>
</dbReference>
<evidence type="ECO:0000313" key="4">
    <source>
        <dbReference type="EMBL" id="CAD7621298.1"/>
    </source>
</evidence>
<dbReference type="Proteomes" id="UP000759131">
    <property type="component" value="Unassembled WGS sequence"/>
</dbReference>
<dbReference type="InterPro" id="IPR056396">
    <property type="entry name" value="HEAT_SCC3-SA"/>
</dbReference>
<dbReference type="InterPro" id="IPR013721">
    <property type="entry name" value="STAG"/>
</dbReference>
<keyword evidence="5" id="KW-1185">Reference proteome</keyword>
<dbReference type="GO" id="GO:0003682">
    <property type="term" value="F:chromatin binding"/>
    <property type="evidence" value="ECO:0007669"/>
    <property type="project" value="TreeGrafter"/>
</dbReference>
<name>A0A7R9KEA2_9ACAR</name>
<feature type="compositionally biased region" description="Basic and acidic residues" evidence="2">
    <location>
        <begin position="1173"/>
        <end position="1190"/>
    </location>
</feature>
<dbReference type="InterPro" id="IPR020839">
    <property type="entry name" value="SCD"/>
</dbReference>
<comment type="similarity">
    <text evidence="1">Belongs to the SCC3 family.</text>
</comment>
<feature type="region of interest" description="Disordered" evidence="2">
    <location>
        <begin position="18"/>
        <end position="88"/>
    </location>
</feature>
<dbReference type="GO" id="GO:0005634">
    <property type="term" value="C:nucleus"/>
    <property type="evidence" value="ECO:0007669"/>
    <property type="project" value="TreeGrafter"/>
</dbReference>
<feature type="compositionally biased region" description="Basic residues" evidence="2">
    <location>
        <begin position="60"/>
        <end position="77"/>
    </location>
</feature>
<dbReference type="GO" id="GO:0007062">
    <property type="term" value="P:sister chromatid cohesion"/>
    <property type="evidence" value="ECO:0007669"/>
    <property type="project" value="UniProtKB-ARBA"/>
</dbReference>
<proteinExistence type="inferred from homology"/>
<evidence type="ECO:0000259" key="3">
    <source>
        <dbReference type="PROSITE" id="PS51425"/>
    </source>
</evidence>
<organism evidence="4">
    <name type="scientific">Medioppia subpectinata</name>
    <dbReference type="NCBI Taxonomy" id="1979941"/>
    <lineage>
        <taxon>Eukaryota</taxon>
        <taxon>Metazoa</taxon>
        <taxon>Ecdysozoa</taxon>
        <taxon>Arthropoda</taxon>
        <taxon>Chelicerata</taxon>
        <taxon>Arachnida</taxon>
        <taxon>Acari</taxon>
        <taxon>Acariformes</taxon>
        <taxon>Sarcoptiformes</taxon>
        <taxon>Oribatida</taxon>
        <taxon>Brachypylina</taxon>
        <taxon>Oppioidea</taxon>
        <taxon>Oppiidae</taxon>
        <taxon>Medioppia</taxon>
    </lineage>
</organism>
<dbReference type="InterPro" id="IPR039662">
    <property type="entry name" value="Cohesin_Scc3/SA"/>
</dbReference>